<dbReference type="EMBL" id="JAUDCK010000005">
    <property type="protein sequence ID" value="MDM8195168.1"/>
    <property type="molecule type" value="Genomic_DNA"/>
</dbReference>
<dbReference type="InterPro" id="IPR005311">
    <property type="entry name" value="PBP_dimer"/>
</dbReference>
<evidence type="ECO:0000313" key="15">
    <source>
        <dbReference type="Proteomes" id="UP001529275"/>
    </source>
</evidence>
<dbReference type="Gene3D" id="3.90.1310.10">
    <property type="entry name" value="Penicillin-binding protein 2a (Domain 2)"/>
    <property type="match status" value="1"/>
</dbReference>
<dbReference type="Pfam" id="PF00905">
    <property type="entry name" value="Transpeptidase"/>
    <property type="match status" value="1"/>
</dbReference>
<reference evidence="14 15" key="2">
    <citation type="submission" date="2023-06" db="EMBL/GenBank/DDBJ databases">
        <authorList>
            <person name="Zeman M."/>
            <person name="Kubasova T."/>
            <person name="Jahodarova E."/>
            <person name="Nykrynova M."/>
            <person name="Rychlik I."/>
        </authorList>
    </citation>
    <scope>NUCLEOTIDE SEQUENCE [LARGE SCALE GENOMIC DNA]</scope>
    <source>
        <strain evidence="14 15">ET341</strain>
    </source>
</reference>
<evidence type="ECO:0000256" key="2">
    <source>
        <dbReference type="ARBA" id="ARBA00004236"/>
    </source>
</evidence>
<comment type="subcellular location">
    <subcellularLocation>
        <location evidence="2">Cell membrane</location>
    </subcellularLocation>
    <subcellularLocation>
        <location evidence="1">Membrane</location>
        <topology evidence="1">Single-pass membrane protein</topology>
    </subcellularLocation>
</comment>
<feature type="domain" description="Penicillin-binding protein transpeptidase" evidence="12">
    <location>
        <begin position="360"/>
        <end position="662"/>
    </location>
</feature>
<dbReference type="RefSeq" id="WP_289527240.1">
    <property type="nucleotide sequence ID" value="NZ_JAUDCK010000005.1"/>
</dbReference>
<evidence type="ECO:0000256" key="7">
    <source>
        <dbReference type="ARBA" id="ARBA00022984"/>
    </source>
</evidence>
<keyword evidence="10" id="KW-0961">Cell wall biogenesis/degradation</keyword>
<reference evidence="15" key="1">
    <citation type="submission" date="2023-06" db="EMBL/GenBank/DDBJ databases">
        <title>Identification and characterization of horizontal gene transfer across gut microbiota members of farm animals based on homology search.</title>
        <authorList>
            <person name="Zeman M."/>
            <person name="Kubasova T."/>
            <person name="Jahodarova E."/>
            <person name="Nykrynova M."/>
            <person name="Rychlik I."/>
        </authorList>
    </citation>
    <scope>NUCLEOTIDE SEQUENCE [LARGE SCALE GENOMIC DNA]</scope>
    <source>
        <strain evidence="15">ET341</strain>
    </source>
</reference>
<evidence type="ECO:0000313" key="14">
    <source>
        <dbReference type="EMBL" id="MDM8195168.1"/>
    </source>
</evidence>
<evidence type="ECO:0000256" key="8">
    <source>
        <dbReference type="ARBA" id="ARBA00022989"/>
    </source>
</evidence>
<keyword evidence="15" id="KW-1185">Reference proteome</keyword>
<keyword evidence="4" id="KW-1003">Cell membrane</keyword>
<feature type="domain" description="Penicillin-binding protein dimerisation" evidence="13">
    <location>
        <begin position="80"/>
        <end position="314"/>
    </location>
</feature>
<dbReference type="InterPro" id="IPR036138">
    <property type="entry name" value="PBP_dimer_sf"/>
</dbReference>
<dbReference type="PANTHER" id="PTHR30627:SF2">
    <property type="entry name" value="PEPTIDOGLYCAN D,D-TRANSPEPTIDASE MRDA"/>
    <property type="match status" value="1"/>
</dbReference>
<evidence type="ECO:0000256" key="1">
    <source>
        <dbReference type="ARBA" id="ARBA00004167"/>
    </source>
</evidence>
<keyword evidence="9 11" id="KW-0472">Membrane</keyword>
<proteinExistence type="inferred from homology"/>
<feature type="transmembrane region" description="Helical" evidence="11">
    <location>
        <begin position="35"/>
        <end position="53"/>
    </location>
</feature>
<evidence type="ECO:0000256" key="6">
    <source>
        <dbReference type="ARBA" id="ARBA00022960"/>
    </source>
</evidence>
<dbReference type="InterPro" id="IPR001460">
    <property type="entry name" value="PCN-bd_Tpept"/>
</dbReference>
<accession>A0ABT7UG98</accession>
<evidence type="ECO:0000259" key="12">
    <source>
        <dbReference type="Pfam" id="PF00905"/>
    </source>
</evidence>
<dbReference type="SUPFAM" id="SSF56601">
    <property type="entry name" value="beta-lactamase/transpeptidase-like"/>
    <property type="match status" value="1"/>
</dbReference>
<keyword evidence="7" id="KW-0573">Peptidoglycan synthesis</keyword>
<evidence type="ECO:0000256" key="3">
    <source>
        <dbReference type="ARBA" id="ARBA00007171"/>
    </source>
</evidence>
<organism evidence="14 15">
    <name type="scientific">Massilimicrobiota timonensis</name>
    <dbReference type="NCBI Taxonomy" id="1776392"/>
    <lineage>
        <taxon>Bacteria</taxon>
        <taxon>Bacillati</taxon>
        <taxon>Bacillota</taxon>
        <taxon>Erysipelotrichia</taxon>
        <taxon>Erysipelotrichales</taxon>
        <taxon>Erysipelotrichaceae</taxon>
        <taxon>Massilimicrobiota</taxon>
    </lineage>
</organism>
<evidence type="ECO:0000256" key="9">
    <source>
        <dbReference type="ARBA" id="ARBA00023136"/>
    </source>
</evidence>
<name>A0ABT7UG98_9FIRM</name>
<sequence length="687" mass="76198">MNLFKKNPIRFEGQKEIETQIKNQTDNVISRRFKILMGVIGAVGVVLLIRLFITQISQQEYYSTKLKQYNTSLFTADTFRGNIYDRNYKRLSYNKNINCATYYAVQSITQDDIKIIANFLVKNVNVDIKSVTERDKKDYLILKCKDTKDDLINDLITSEERSTYSSDEIYQLQLSRITSQMLKDNLSDDDMKYYMIYSKIQNCTSGSVVLLEGLTVKEASLIGENSDILRGVKVTNDWSRENTYGTEFKSVLGRVTSKKEGLPASTKDILLAQDYNNDSRVGISGLEMQYENILAGTPATYSLAYDSDGNPVVETVSSGTKGDNIRLTIDWDLQSAITDEIEKQMKAHTSSIYRYANNIYLVMIDPNTGAIYAMCGYQRDEKGDIYELAGGAVQNAFEIGSAFKGGTIYAGIKHGVINQYTEFDDTSSGFKIAGTPTKFSWDTGGLGRLNAAEALSQSSNIYMFYVATLLGGGTYEYGEPLSIRDSAFDQMRLDVGELGLGVKTGIDLPSEALGYRGRVTQRQAGNFLDFAIGQYDTYTPIQMAQYVSSIANGGKRVQPHLFMESFTEDDDGTKISLLQHQVKVLDDVSSYKLAFDTIHTGFRMGCVSGLASGVNGDYEAAGKTGTAQKVYEGTSDVWANRAFIGYAPYDNPEIAVACIAEALPDAGGGTCTTLSKYAFEKYFEKYG</sequence>
<keyword evidence="5 11" id="KW-0812">Transmembrane</keyword>
<comment type="similarity">
    <text evidence="3">Belongs to the transpeptidase family.</text>
</comment>
<dbReference type="InterPro" id="IPR050515">
    <property type="entry name" value="Beta-lactam/transpept"/>
</dbReference>
<protein>
    <submittedName>
        <fullName evidence="14">Penicillin-binding protein 2</fullName>
    </submittedName>
</protein>
<evidence type="ECO:0000256" key="5">
    <source>
        <dbReference type="ARBA" id="ARBA00022692"/>
    </source>
</evidence>
<comment type="caution">
    <text evidence="14">The sequence shown here is derived from an EMBL/GenBank/DDBJ whole genome shotgun (WGS) entry which is preliminary data.</text>
</comment>
<dbReference type="Gene3D" id="1.10.10.1230">
    <property type="entry name" value="Penicillin-binding protein, N-terminal non-catalytic domain, head sub-domain"/>
    <property type="match status" value="1"/>
</dbReference>
<dbReference type="Pfam" id="PF03717">
    <property type="entry name" value="PBP_dimer"/>
    <property type="match status" value="1"/>
</dbReference>
<evidence type="ECO:0000256" key="11">
    <source>
        <dbReference type="SAM" id="Phobius"/>
    </source>
</evidence>
<dbReference type="Proteomes" id="UP001529275">
    <property type="component" value="Unassembled WGS sequence"/>
</dbReference>
<keyword evidence="8 11" id="KW-1133">Transmembrane helix</keyword>
<evidence type="ECO:0000256" key="4">
    <source>
        <dbReference type="ARBA" id="ARBA00022475"/>
    </source>
</evidence>
<dbReference type="PANTHER" id="PTHR30627">
    <property type="entry name" value="PEPTIDOGLYCAN D,D-TRANSPEPTIDASE"/>
    <property type="match status" value="1"/>
</dbReference>
<dbReference type="Gene3D" id="3.40.710.10">
    <property type="entry name" value="DD-peptidase/beta-lactamase superfamily"/>
    <property type="match status" value="1"/>
</dbReference>
<evidence type="ECO:0000259" key="13">
    <source>
        <dbReference type="Pfam" id="PF03717"/>
    </source>
</evidence>
<gene>
    <name evidence="14" type="ORF">QUV98_02420</name>
</gene>
<dbReference type="InterPro" id="IPR012338">
    <property type="entry name" value="Beta-lactam/transpept-like"/>
</dbReference>
<keyword evidence="6" id="KW-0133">Cell shape</keyword>
<dbReference type="SUPFAM" id="SSF56519">
    <property type="entry name" value="Penicillin binding protein dimerisation domain"/>
    <property type="match status" value="1"/>
</dbReference>
<evidence type="ECO:0000256" key="10">
    <source>
        <dbReference type="ARBA" id="ARBA00023316"/>
    </source>
</evidence>